<proteinExistence type="predicted"/>
<organism evidence="1 2">
    <name type="scientific">Tricholomella constricta</name>
    <dbReference type="NCBI Taxonomy" id="117010"/>
    <lineage>
        <taxon>Eukaryota</taxon>
        <taxon>Fungi</taxon>
        <taxon>Dikarya</taxon>
        <taxon>Basidiomycota</taxon>
        <taxon>Agaricomycotina</taxon>
        <taxon>Agaricomycetes</taxon>
        <taxon>Agaricomycetidae</taxon>
        <taxon>Agaricales</taxon>
        <taxon>Tricholomatineae</taxon>
        <taxon>Lyophyllaceae</taxon>
        <taxon>Tricholomella</taxon>
    </lineage>
</organism>
<keyword evidence="2" id="KW-1185">Reference proteome</keyword>
<evidence type="ECO:0000313" key="2">
    <source>
        <dbReference type="Proteomes" id="UP000565441"/>
    </source>
</evidence>
<dbReference type="EMBL" id="JAACJP010000002">
    <property type="protein sequence ID" value="KAF5387070.1"/>
    <property type="molecule type" value="Genomic_DNA"/>
</dbReference>
<reference evidence="1 2" key="1">
    <citation type="journal article" date="2020" name="ISME J.">
        <title>Uncovering the hidden diversity of litter-decomposition mechanisms in mushroom-forming fungi.</title>
        <authorList>
            <person name="Floudas D."/>
            <person name="Bentzer J."/>
            <person name="Ahren D."/>
            <person name="Johansson T."/>
            <person name="Persson P."/>
            <person name="Tunlid A."/>
        </authorList>
    </citation>
    <scope>NUCLEOTIDE SEQUENCE [LARGE SCALE GENOMIC DNA]</scope>
    <source>
        <strain evidence="1 2">CBS 661.87</strain>
    </source>
</reference>
<protein>
    <submittedName>
        <fullName evidence="1">Uncharacterized protein</fullName>
    </submittedName>
</protein>
<gene>
    <name evidence="1" type="ORF">D9615_001676</name>
</gene>
<dbReference type="AlphaFoldDB" id="A0A8H5HPG5"/>
<name>A0A8H5HPG5_9AGAR</name>
<comment type="caution">
    <text evidence="1">The sequence shown here is derived from an EMBL/GenBank/DDBJ whole genome shotgun (WGS) entry which is preliminary data.</text>
</comment>
<dbReference type="Proteomes" id="UP000565441">
    <property type="component" value="Unassembled WGS sequence"/>
</dbReference>
<accession>A0A8H5HPG5</accession>
<evidence type="ECO:0000313" key="1">
    <source>
        <dbReference type="EMBL" id="KAF5387070.1"/>
    </source>
</evidence>
<sequence length="70" mass="7678">MCPTIMQRYAGKTMRVNSCHAQHPAGFIFVGSSELPFFGTNEAATGPLEAFSELVFMVLGRKWTGRIVAI</sequence>